<feature type="non-terminal residue" evidence="1">
    <location>
        <position position="155"/>
    </location>
</feature>
<sequence length="155" mass="17382">MSINSKKLDGSNVDDKGEELVLSLASGEKTNDSLVNLDGSHVWEKRTSISGNRVTIDIKRDAGSCTSAPKHSRLNLISQLKRCNSFEGDRKRKKMDTSMEAPRPEVEVTKKIENSIVFILNEAIDMITKCSHDLDKRVNEIPNTKREIKEAVSRL</sequence>
<evidence type="ECO:0000313" key="1">
    <source>
        <dbReference type="EMBL" id="JAB65804.1"/>
    </source>
</evidence>
<accession>V5GNU8</accession>
<dbReference type="AlphaFoldDB" id="V5GNU8"/>
<dbReference type="EMBL" id="GALX01002662">
    <property type="protein sequence ID" value="JAB65804.1"/>
    <property type="molecule type" value="Transcribed_RNA"/>
</dbReference>
<name>V5GNU8_ANOGL</name>
<organism evidence="1">
    <name type="scientific">Anoplophora glabripennis</name>
    <name type="common">Asian longhorn beetle</name>
    <name type="synonym">Anoplophora nobilis</name>
    <dbReference type="NCBI Taxonomy" id="217634"/>
    <lineage>
        <taxon>Eukaryota</taxon>
        <taxon>Metazoa</taxon>
        <taxon>Ecdysozoa</taxon>
        <taxon>Arthropoda</taxon>
        <taxon>Hexapoda</taxon>
        <taxon>Insecta</taxon>
        <taxon>Pterygota</taxon>
        <taxon>Neoptera</taxon>
        <taxon>Endopterygota</taxon>
        <taxon>Coleoptera</taxon>
        <taxon>Polyphaga</taxon>
        <taxon>Cucujiformia</taxon>
        <taxon>Chrysomeloidea</taxon>
        <taxon>Cerambycidae</taxon>
        <taxon>Lamiinae</taxon>
        <taxon>Lamiini</taxon>
        <taxon>Anoplophora</taxon>
    </lineage>
</organism>
<protein>
    <submittedName>
        <fullName evidence="1">Uncharacterized protein</fullName>
    </submittedName>
</protein>
<reference evidence="1" key="1">
    <citation type="submission" date="2013-07" db="EMBL/GenBank/DDBJ databases">
        <title>Midgut Transcriptome Profiling of Anoplphora glabripennis, a Lignocellulose Degrading, Wood-Boring Cerambycid.</title>
        <authorList>
            <person name="Scully E.D."/>
            <person name="Hoover K."/>
            <person name="Carlson J.E."/>
            <person name="Tien M."/>
            <person name="Geib S.M."/>
        </authorList>
    </citation>
    <scope>NUCLEOTIDE SEQUENCE</scope>
</reference>
<proteinExistence type="predicted"/>